<evidence type="ECO:0000313" key="1">
    <source>
        <dbReference type="EMBL" id="WKN39615.1"/>
    </source>
</evidence>
<reference evidence="1" key="1">
    <citation type="journal article" date="2023" name="Comput. Struct. Biotechnol. J.">
        <title>Discovery of a novel marine Bacteroidetes with a rich repertoire of carbohydrate-active enzymes.</title>
        <authorList>
            <person name="Chen B."/>
            <person name="Liu G."/>
            <person name="Chen Q."/>
            <person name="Wang H."/>
            <person name="Liu L."/>
            <person name="Tang K."/>
        </authorList>
    </citation>
    <scope>NUCLEOTIDE SEQUENCE</scope>
    <source>
        <strain evidence="1">TK19036</strain>
    </source>
</reference>
<proteinExistence type="predicted"/>
<dbReference type="Gene3D" id="2.60.40.3330">
    <property type="match status" value="1"/>
</dbReference>
<name>A0AA49GU95_9BACT</name>
<accession>A0AA49GU95</accession>
<dbReference type="EMBL" id="CP120682">
    <property type="protein sequence ID" value="WKN39615.1"/>
    <property type="molecule type" value="Genomic_DNA"/>
</dbReference>
<organism evidence="1">
    <name type="scientific">Roseihalotalea indica</name>
    <dbReference type="NCBI Taxonomy" id="2867963"/>
    <lineage>
        <taxon>Bacteria</taxon>
        <taxon>Pseudomonadati</taxon>
        <taxon>Bacteroidota</taxon>
        <taxon>Cytophagia</taxon>
        <taxon>Cytophagales</taxon>
        <taxon>Catalimonadaceae</taxon>
        <taxon>Roseihalotalea</taxon>
    </lineage>
</organism>
<protein>
    <submittedName>
        <fullName evidence="1">Transthyretin-like family protein</fullName>
    </submittedName>
</protein>
<gene>
    <name evidence="1" type="ORF">K4G66_13025</name>
</gene>
<dbReference type="InterPro" id="IPR038479">
    <property type="entry name" value="Transthyretin-like_sf"/>
</dbReference>
<dbReference type="AlphaFoldDB" id="A0AA49GU95"/>
<sequence>MNYIIRGHLCAYLCDDCREDVSQAIIRLYRLDSQNPDNVRVAADPKETLQVLSEKAVEAKEKRLLAEATADAQGNFEFRLNGDRLNYNGEAVEVDVLVKAVPNQKKQKKKHDPVQFTITVWQPKWRESGNDLIASWEYCLPARFWCGIRSLFDAWVICGRIIDCKNNQTPVANVKVTAFDADWLKDDVLGAAITDASGHFRIDYTSIDFKQTFLSPVINVETPFPPFNSGPDVYFKVETTGTPSTIFLAEGRKDGRVAGRENIGPCFCIDLCVDPNLLPPPSQFEPALFTHVGAYDILTQIDADGFTNDSQKNVFTRDIPLNGDLPGGYASNEMEYRFRIVNVNTSTELSAAQVINLIQPTIIGSVQRRFPHDSSVPDSIPSIGYYRVFPFYLKKPGETYNVDPDINGWIKVPRLNNLDTTGVFTASYGSGVSLAIVDTEQLFTQSFDLNTPSVHVAGNTMSAADRFAGSDPTFRVIFEAREVGTASLSSTNILNKMVVWNGVFTQTRHPSWVGGVVNLKGVCMADISEIIGSGSGCKKLTGTVNARYTCYHPFIESATLQLTSNTVPPPVNLTIDSNHESSGINTYTGLTPCAYILKLTAYYRLTSGYGRNSDAFDRDEIAFCVGA</sequence>
<reference evidence="1" key="2">
    <citation type="journal article" date="2024" name="Antonie Van Leeuwenhoek">
        <title>Roseihalotalea indica gen. nov., sp. nov., a halophilic Bacteroidetes from mesopelagic Southwest Indian Ocean with higher carbohydrate metabolic potential.</title>
        <authorList>
            <person name="Chen B."/>
            <person name="Zhang M."/>
            <person name="Lin D."/>
            <person name="Ye J."/>
            <person name="Tang K."/>
        </authorList>
    </citation>
    <scope>NUCLEOTIDE SEQUENCE</scope>
    <source>
        <strain evidence="1">TK19036</strain>
    </source>
</reference>